<evidence type="ECO:0000313" key="1">
    <source>
        <dbReference type="EMBL" id="TFK70397.1"/>
    </source>
</evidence>
<keyword evidence="2" id="KW-1185">Reference proteome</keyword>
<dbReference type="EMBL" id="ML208314">
    <property type="protein sequence ID" value="TFK70397.1"/>
    <property type="molecule type" value="Genomic_DNA"/>
</dbReference>
<dbReference type="Proteomes" id="UP000308600">
    <property type="component" value="Unassembled WGS sequence"/>
</dbReference>
<protein>
    <submittedName>
        <fullName evidence="1">Uncharacterized protein</fullName>
    </submittedName>
</protein>
<sequence>MSQSLGDEDESSHISVRFQYAQDVNGHYVVLGREGTLQRCEDEPIRTPGAIQGFGVLIAVEEQGDMLVVRQVSENATELLGLSPRYLFSLSCLTDILPASQADILWENIDFLSRPERSESSDDDADNPQVFLLSGMSEPGRLFPSTSGQVPVNAAHWTCWCAIHMTPIKPDHATPHLIVLEFELETDILNPLYPHPGSPANTPHQVDVRDYFQSQPSCTRVPHNQPQGPESQTTHPPPHWSPSHTNTSFMPHSSYGCTPNMEDILESTTNQAKPLSVLERMRQPNRVGDRSGAGSPRSRSRRYRPSSGVDNGIGVMQVFALMTQINEQLGATQDLDSFLKVVVGIIKDLTQFHRVLIYQFDESWNGQVVGELVDWNKTHDLYRGLHFPAGDIPAQARALYAANKVRILYNRTLPTARIVARNKDDLDTPLDMTHCYLRAMSPIHLEYLGNMGVRASMSISIMAFGALWGLVACHSYGPYGMRVSFPLRQMLRLVSQSISRNIERLSYAQRLHTRKLINTAVSDRHPTGYIVSNADDLLALFDADFGILVVGEGAKILGPNQNGQEILFLAEYLRVKKFGAVQVSQAVTEDFPDLQLSSGLDVLAGLLYVPLSSGGKDFIAFLRRGQAREVHWAGMPYKEPSTQLEPRKSFKIWSETVAGRCRAWTDEQLETAGVLALVYGKFIEVWRQKETATQTAKLTTLLISNASHEVRTPLNHIINYLELALNGPLDVETRDNLTKSHTASKSLLFTINDLLDLTRLDSGHSMSSDEPFDIQALLRDAIHLYDKEASRRGINFELDLTESPLVVVGDASKIRTVVQNLTANALKYTKTGSITIRCSKFPEPEGLRGPQQIAVEISVSDTGCGIPQTKLEQIFREFEHAETVQATSKAKPKSEDGVGKCLGLAIVARNVEQLGGQLRVHSKLDSGSRFSFLIPLSLPPASPADSTQTISDKSPNPSPRVRSRRNSDSSARSEIEQLVEALSSNHMASSQSPIRPESTTENKLLGRGAQPEPPQKSAPGTIDVANSQTPLRPVRVDGTELSTTLSRSIAKISLQPRRHLRILIVEDNDVNRMVLEKRLRLNGHTVVTSTNGQEGLDTMVSDRTFDVVLMDIQMPILDGFKATQQIREVERDVPIPPDLEGQTPQKPNPRIPIFAVSASLKERQRQELLDYGMDGWVLKPIDFKRLNEILRGVTDPLDRRRLQYKPDCNWEKGGWLT</sequence>
<organism evidence="1 2">
    <name type="scientific">Pluteus cervinus</name>
    <dbReference type="NCBI Taxonomy" id="181527"/>
    <lineage>
        <taxon>Eukaryota</taxon>
        <taxon>Fungi</taxon>
        <taxon>Dikarya</taxon>
        <taxon>Basidiomycota</taxon>
        <taxon>Agaricomycotina</taxon>
        <taxon>Agaricomycetes</taxon>
        <taxon>Agaricomycetidae</taxon>
        <taxon>Agaricales</taxon>
        <taxon>Pluteineae</taxon>
        <taxon>Pluteaceae</taxon>
        <taxon>Pluteus</taxon>
    </lineage>
</organism>
<name>A0ACD3AXS0_9AGAR</name>
<gene>
    <name evidence="1" type="ORF">BDN72DRAFT_766552</name>
</gene>
<reference evidence="1 2" key="1">
    <citation type="journal article" date="2019" name="Nat. Ecol. Evol.">
        <title>Megaphylogeny resolves global patterns of mushroom evolution.</title>
        <authorList>
            <person name="Varga T."/>
            <person name="Krizsan K."/>
            <person name="Foldi C."/>
            <person name="Dima B."/>
            <person name="Sanchez-Garcia M."/>
            <person name="Sanchez-Ramirez S."/>
            <person name="Szollosi G.J."/>
            <person name="Szarkandi J.G."/>
            <person name="Papp V."/>
            <person name="Albert L."/>
            <person name="Andreopoulos W."/>
            <person name="Angelini C."/>
            <person name="Antonin V."/>
            <person name="Barry K.W."/>
            <person name="Bougher N.L."/>
            <person name="Buchanan P."/>
            <person name="Buyck B."/>
            <person name="Bense V."/>
            <person name="Catcheside P."/>
            <person name="Chovatia M."/>
            <person name="Cooper J."/>
            <person name="Damon W."/>
            <person name="Desjardin D."/>
            <person name="Finy P."/>
            <person name="Geml J."/>
            <person name="Haridas S."/>
            <person name="Hughes K."/>
            <person name="Justo A."/>
            <person name="Karasinski D."/>
            <person name="Kautmanova I."/>
            <person name="Kiss B."/>
            <person name="Kocsube S."/>
            <person name="Kotiranta H."/>
            <person name="LaButti K.M."/>
            <person name="Lechner B.E."/>
            <person name="Liimatainen K."/>
            <person name="Lipzen A."/>
            <person name="Lukacs Z."/>
            <person name="Mihaltcheva S."/>
            <person name="Morgado L.N."/>
            <person name="Niskanen T."/>
            <person name="Noordeloos M.E."/>
            <person name="Ohm R.A."/>
            <person name="Ortiz-Santana B."/>
            <person name="Ovrebo C."/>
            <person name="Racz N."/>
            <person name="Riley R."/>
            <person name="Savchenko A."/>
            <person name="Shiryaev A."/>
            <person name="Soop K."/>
            <person name="Spirin V."/>
            <person name="Szebenyi C."/>
            <person name="Tomsovsky M."/>
            <person name="Tulloss R.E."/>
            <person name="Uehling J."/>
            <person name="Grigoriev I.V."/>
            <person name="Vagvolgyi C."/>
            <person name="Papp T."/>
            <person name="Martin F.M."/>
            <person name="Miettinen O."/>
            <person name="Hibbett D.S."/>
            <person name="Nagy L.G."/>
        </authorList>
    </citation>
    <scope>NUCLEOTIDE SEQUENCE [LARGE SCALE GENOMIC DNA]</scope>
    <source>
        <strain evidence="1 2">NL-1719</strain>
    </source>
</reference>
<proteinExistence type="predicted"/>
<accession>A0ACD3AXS0</accession>
<evidence type="ECO:0000313" key="2">
    <source>
        <dbReference type="Proteomes" id="UP000308600"/>
    </source>
</evidence>